<evidence type="ECO:0000256" key="1">
    <source>
        <dbReference type="SAM" id="MobiDB-lite"/>
    </source>
</evidence>
<dbReference type="PANTHER" id="PTHR15002">
    <property type="entry name" value="RIBOSOMAL BIOGENESIS PROTEIN LAS1L"/>
    <property type="match status" value="1"/>
</dbReference>
<dbReference type="Pfam" id="PF04031">
    <property type="entry name" value="Las1"/>
    <property type="match status" value="1"/>
</dbReference>
<dbReference type="GO" id="GO:0004519">
    <property type="term" value="F:endonuclease activity"/>
    <property type="evidence" value="ECO:0007669"/>
    <property type="project" value="InterPro"/>
</dbReference>
<organism evidence="3 4">
    <name type="scientific">Bionectria ochroleuca</name>
    <name type="common">Gliocladium roseum</name>
    <dbReference type="NCBI Taxonomy" id="29856"/>
    <lineage>
        <taxon>Eukaryota</taxon>
        <taxon>Fungi</taxon>
        <taxon>Dikarya</taxon>
        <taxon>Ascomycota</taxon>
        <taxon>Pezizomycotina</taxon>
        <taxon>Sordariomycetes</taxon>
        <taxon>Hypocreomycetidae</taxon>
        <taxon>Hypocreales</taxon>
        <taxon>Bionectriaceae</taxon>
        <taxon>Clonostachys</taxon>
    </lineage>
</organism>
<proteinExistence type="predicted"/>
<dbReference type="GO" id="GO:0030687">
    <property type="term" value="C:preribosome, large subunit precursor"/>
    <property type="evidence" value="ECO:0007669"/>
    <property type="project" value="TreeGrafter"/>
</dbReference>
<feature type="region of interest" description="Disordered" evidence="1">
    <location>
        <begin position="129"/>
        <end position="158"/>
    </location>
</feature>
<evidence type="ECO:0000313" key="3">
    <source>
        <dbReference type="EMBL" id="KAF9755309.1"/>
    </source>
</evidence>
<protein>
    <submittedName>
        <fullName evidence="3">Uncharacterized protein</fullName>
    </submittedName>
</protein>
<reference evidence="3" key="1">
    <citation type="submission" date="2020-10" db="EMBL/GenBank/DDBJ databases">
        <title>High-Quality Genome Resource of Clonostachys rosea strain S41 by Oxford Nanopore Long-Read Sequencing.</title>
        <authorList>
            <person name="Wang H."/>
        </authorList>
    </citation>
    <scope>NUCLEOTIDE SEQUENCE</scope>
    <source>
        <strain evidence="3">S41</strain>
    </source>
</reference>
<dbReference type="AlphaFoldDB" id="A0A8H7TPZ7"/>
<dbReference type="GO" id="GO:0000460">
    <property type="term" value="P:maturation of 5.8S rRNA"/>
    <property type="evidence" value="ECO:0007669"/>
    <property type="project" value="TreeGrafter"/>
</dbReference>
<dbReference type="GO" id="GO:0090730">
    <property type="term" value="C:Las1 complex"/>
    <property type="evidence" value="ECO:0007669"/>
    <property type="project" value="InterPro"/>
</dbReference>
<dbReference type="PANTHER" id="PTHR15002:SF0">
    <property type="entry name" value="RIBOSOMAL BIOGENESIS PROTEIN LAS1L"/>
    <property type="match status" value="1"/>
</dbReference>
<accession>A0A8H7TPZ7</accession>
<dbReference type="GO" id="GO:0000470">
    <property type="term" value="P:maturation of LSU-rRNA"/>
    <property type="evidence" value="ECO:0007669"/>
    <property type="project" value="TreeGrafter"/>
</dbReference>
<dbReference type="EMBL" id="JADCTT010000003">
    <property type="protein sequence ID" value="KAF9755309.1"/>
    <property type="molecule type" value="Genomic_DNA"/>
</dbReference>
<dbReference type="InterPro" id="IPR007174">
    <property type="entry name" value="Las1"/>
</dbReference>
<keyword evidence="2" id="KW-0732">Signal</keyword>
<gene>
    <name evidence="3" type="ORF">IM811_010750</name>
</gene>
<evidence type="ECO:0000256" key="2">
    <source>
        <dbReference type="SAM" id="SignalP"/>
    </source>
</evidence>
<evidence type="ECO:0000313" key="4">
    <source>
        <dbReference type="Proteomes" id="UP000616885"/>
    </source>
</evidence>
<name>A0A8H7TPZ7_BIOOC</name>
<sequence>MFLHFGIFLYLLALFEKVENQIKEETAKNSSQGRTRQSCEGAEKFNYVTPNRLTQLSANKSHTGLRLLFSSHKFLPPSDHSVPFDHTAGMVKYILTPWRDREELLLVRHQFYAASPSWLGEHSRMWHQDTTKHGGLSEGDEEGKDDLGSPEAGEQERRRCRRMAGVERLRRNQRLQLHQAVARVSMWMQRGNCPHMVESTALLTAAVLSDEELMVNTKATGVDNVTASSAYAVRAAYSAAFSRFVTGLLDGHQDKQRKQSMYSLARTIGLPATFVELRHQSTHEQLPPWPSFALQPRRRYGGFGGTTGDTWLVMTCCLKRVRMLCCATCGKKGTMILMPTGEAASHWRGGGMLAPCSAASPACRARCQATRHMLNACDCRGTSWKQRRTRRIRNRPSHSLRPLTQHRIPKTLRQPPVGRYTREIGNRSQLALCEINDTHKYSHVACDMTACLAFSSASEVITCIRLRLLLL</sequence>
<dbReference type="Proteomes" id="UP000616885">
    <property type="component" value="Unassembled WGS sequence"/>
</dbReference>
<feature type="chain" id="PRO_5034644513" evidence="2">
    <location>
        <begin position="21"/>
        <end position="471"/>
    </location>
</feature>
<feature type="signal peptide" evidence="2">
    <location>
        <begin position="1"/>
        <end position="20"/>
    </location>
</feature>
<comment type="caution">
    <text evidence="3">The sequence shown here is derived from an EMBL/GenBank/DDBJ whole genome shotgun (WGS) entry which is preliminary data.</text>
</comment>